<dbReference type="Gene3D" id="2.50.20.10">
    <property type="entry name" value="Lipoprotein localisation LolA/LolB/LppX"/>
    <property type="match status" value="1"/>
</dbReference>
<accession>A0A4R7K8W4</accession>
<sequence length="261" mass="29543">MTKFLNMMKIKYALLMVAIVFMASCKGTKVISGGTVDAKLSSKSVIKAHYQNEAGFKTLAGRVKINYSDGESSQGVSVSLRMEKDKAIWMSAPLGIVKAYITPDRVSFYNKLENEYFDGDFSYLSDLLGTEVDFSILQNLLTGQAIVDLRDEKYDIGISEDTYRLTPKQQGTLYKTLFQIEPKNFKMALQQLSQPADKRLLEIAYKNYQSIDKEVLPNEIMVKAISKDKMNTIDLEFKNLELNGKVNFPYSIPKGFNEIEL</sequence>
<proteinExistence type="predicted"/>
<dbReference type="PROSITE" id="PS51257">
    <property type="entry name" value="PROKAR_LIPOPROTEIN"/>
    <property type="match status" value="1"/>
</dbReference>
<dbReference type="InterPro" id="IPR025634">
    <property type="entry name" value="DUF4292"/>
</dbReference>
<gene>
    <name evidence="2" type="ORF">CLV90_0444</name>
</gene>
<organism evidence="2 3">
    <name type="scientific">Maribacter spongiicola</name>
    <dbReference type="NCBI Taxonomy" id="1206753"/>
    <lineage>
        <taxon>Bacteria</taxon>
        <taxon>Pseudomonadati</taxon>
        <taxon>Bacteroidota</taxon>
        <taxon>Flavobacteriia</taxon>
        <taxon>Flavobacteriales</taxon>
        <taxon>Flavobacteriaceae</taxon>
        <taxon>Maribacter</taxon>
    </lineage>
</organism>
<feature type="signal peptide" evidence="1">
    <location>
        <begin position="1"/>
        <end position="23"/>
    </location>
</feature>
<dbReference type="Proteomes" id="UP000294749">
    <property type="component" value="Unassembled WGS sequence"/>
</dbReference>
<comment type="caution">
    <text evidence="2">The sequence shown here is derived from an EMBL/GenBank/DDBJ whole genome shotgun (WGS) entry which is preliminary data.</text>
</comment>
<feature type="chain" id="PRO_5020435858" evidence="1">
    <location>
        <begin position="24"/>
        <end position="261"/>
    </location>
</feature>
<reference evidence="2 3" key="1">
    <citation type="submission" date="2019-03" db="EMBL/GenBank/DDBJ databases">
        <title>Genomic Encyclopedia of Archaeal and Bacterial Type Strains, Phase II (KMG-II): from individual species to whole genera.</title>
        <authorList>
            <person name="Goeker M."/>
        </authorList>
    </citation>
    <scope>NUCLEOTIDE SEQUENCE [LARGE SCALE GENOMIC DNA]</scope>
    <source>
        <strain evidence="2 3">DSM 25233</strain>
    </source>
</reference>
<dbReference type="AlphaFoldDB" id="A0A4R7K8W4"/>
<evidence type="ECO:0000313" key="2">
    <source>
        <dbReference type="EMBL" id="TDT46394.1"/>
    </source>
</evidence>
<evidence type="ECO:0000313" key="3">
    <source>
        <dbReference type="Proteomes" id="UP000294749"/>
    </source>
</evidence>
<name>A0A4R7K8W4_9FLAO</name>
<protein>
    <submittedName>
        <fullName evidence="2">Uncharacterized protein DUF4292</fullName>
    </submittedName>
</protein>
<dbReference type="OrthoDB" id="849114at2"/>
<keyword evidence="3" id="KW-1185">Reference proteome</keyword>
<dbReference type="Pfam" id="PF14125">
    <property type="entry name" value="DUF4292"/>
    <property type="match status" value="1"/>
</dbReference>
<keyword evidence="1" id="KW-0732">Signal</keyword>
<dbReference type="EMBL" id="SOAY01000010">
    <property type="protein sequence ID" value="TDT46394.1"/>
    <property type="molecule type" value="Genomic_DNA"/>
</dbReference>
<evidence type="ECO:0000256" key="1">
    <source>
        <dbReference type="SAM" id="SignalP"/>
    </source>
</evidence>
<dbReference type="RefSeq" id="WP_133685875.1">
    <property type="nucleotide sequence ID" value="NZ_SOAY01000010.1"/>
</dbReference>